<sequence>MSDELTRCPCCEGEGYFYGDEKPPSPWGDADEIARLRAEVERLTGSLETVQRAARTLHAAGQEITRNAVAAAMGEAAALKEMDRSEYAAAASLDSERQANAMLTEALERTEAALADERAHADALMDDVRQRLSYDAETFHDQGAWDREDACLAIMKRIDLHRARRQG</sequence>
<accession>A0ABX7JKW2</accession>
<protein>
    <recommendedName>
        <fullName evidence="4">ATPase</fullName>
    </recommendedName>
</protein>
<reference evidence="2 3" key="1">
    <citation type="submission" date="2021-02" db="EMBL/GenBank/DDBJ databases">
        <title>Paracoccus methylovroum sp.nov., a new methanol and methylamine utilizing methylotrophic denitrifer.</title>
        <authorList>
            <person name="Timsy T."/>
            <person name="Behrendt U."/>
            <person name="Ulrich A."/>
            <person name="Spanner T."/>
            <person name="Foesel B.U."/>
            <person name="Horn M.A."/>
            <person name="Kolb S."/>
        </authorList>
    </citation>
    <scope>NUCLEOTIDE SEQUENCE [LARGE SCALE GENOMIC DNA]</scope>
    <source>
        <strain evidence="2 3">H4-D09</strain>
    </source>
</reference>
<proteinExistence type="predicted"/>
<evidence type="ECO:0000313" key="3">
    <source>
        <dbReference type="Proteomes" id="UP000663629"/>
    </source>
</evidence>
<dbReference type="RefSeq" id="WP_205295715.1">
    <property type="nucleotide sequence ID" value="NZ_CP070371.1"/>
</dbReference>
<organism evidence="2 3">
    <name type="scientific">Paracoccus methylovorus</name>
    <dbReference type="NCBI Taxonomy" id="2812658"/>
    <lineage>
        <taxon>Bacteria</taxon>
        <taxon>Pseudomonadati</taxon>
        <taxon>Pseudomonadota</taxon>
        <taxon>Alphaproteobacteria</taxon>
        <taxon>Rhodobacterales</taxon>
        <taxon>Paracoccaceae</taxon>
        <taxon>Paracoccus</taxon>
    </lineage>
</organism>
<name>A0ABX7JKW2_9RHOB</name>
<evidence type="ECO:0008006" key="4">
    <source>
        <dbReference type="Google" id="ProtNLM"/>
    </source>
</evidence>
<keyword evidence="1" id="KW-0175">Coiled coil</keyword>
<gene>
    <name evidence="2" type="ORF">JWJ88_17420</name>
</gene>
<evidence type="ECO:0000256" key="1">
    <source>
        <dbReference type="SAM" id="Coils"/>
    </source>
</evidence>
<keyword evidence="3" id="KW-1185">Reference proteome</keyword>
<evidence type="ECO:0000313" key="2">
    <source>
        <dbReference type="EMBL" id="QRZ14745.1"/>
    </source>
</evidence>
<dbReference type="Proteomes" id="UP000663629">
    <property type="component" value="Chromosome 2"/>
</dbReference>
<dbReference type="EMBL" id="CP070371">
    <property type="protein sequence ID" value="QRZ14745.1"/>
    <property type="molecule type" value="Genomic_DNA"/>
</dbReference>
<feature type="coiled-coil region" evidence="1">
    <location>
        <begin position="93"/>
        <end position="127"/>
    </location>
</feature>